<comment type="caution">
    <text evidence="5">The sequence shown here is derived from an EMBL/GenBank/DDBJ whole genome shotgun (WGS) entry which is preliminary data.</text>
</comment>
<organism evidence="5 6">
    <name type="scientific">Plectosphaerella cucumerina</name>
    <dbReference type="NCBI Taxonomy" id="40658"/>
    <lineage>
        <taxon>Eukaryota</taxon>
        <taxon>Fungi</taxon>
        <taxon>Dikarya</taxon>
        <taxon>Ascomycota</taxon>
        <taxon>Pezizomycotina</taxon>
        <taxon>Sordariomycetes</taxon>
        <taxon>Hypocreomycetidae</taxon>
        <taxon>Glomerellales</taxon>
        <taxon>Plectosphaerellaceae</taxon>
        <taxon>Plectosphaerella</taxon>
    </lineage>
</organism>
<evidence type="ECO:0000256" key="2">
    <source>
        <dbReference type="SAM" id="MobiDB-lite"/>
    </source>
</evidence>
<dbReference type="InterPro" id="IPR001841">
    <property type="entry name" value="Znf_RING"/>
</dbReference>
<protein>
    <recommendedName>
        <fullName evidence="4">RING-type domain-containing protein</fullName>
    </recommendedName>
</protein>
<dbReference type="SUPFAM" id="SSF57850">
    <property type="entry name" value="RING/U-box"/>
    <property type="match status" value="1"/>
</dbReference>
<dbReference type="GO" id="GO:0005737">
    <property type="term" value="C:cytoplasm"/>
    <property type="evidence" value="ECO:0007669"/>
    <property type="project" value="TreeGrafter"/>
</dbReference>
<feature type="region of interest" description="Disordered" evidence="2">
    <location>
        <begin position="27"/>
        <end position="59"/>
    </location>
</feature>
<dbReference type="AlphaFoldDB" id="A0A8K0TNS0"/>
<dbReference type="GO" id="GO:0008270">
    <property type="term" value="F:zinc ion binding"/>
    <property type="evidence" value="ECO:0007669"/>
    <property type="project" value="UniProtKB-KW"/>
</dbReference>
<reference evidence="5" key="1">
    <citation type="journal article" date="2021" name="Nat. Commun.">
        <title>Genetic determinants of endophytism in the Arabidopsis root mycobiome.</title>
        <authorList>
            <person name="Mesny F."/>
            <person name="Miyauchi S."/>
            <person name="Thiergart T."/>
            <person name="Pickel B."/>
            <person name="Atanasova L."/>
            <person name="Karlsson M."/>
            <person name="Huettel B."/>
            <person name="Barry K.W."/>
            <person name="Haridas S."/>
            <person name="Chen C."/>
            <person name="Bauer D."/>
            <person name="Andreopoulos W."/>
            <person name="Pangilinan J."/>
            <person name="LaButti K."/>
            <person name="Riley R."/>
            <person name="Lipzen A."/>
            <person name="Clum A."/>
            <person name="Drula E."/>
            <person name="Henrissat B."/>
            <person name="Kohler A."/>
            <person name="Grigoriev I.V."/>
            <person name="Martin F.M."/>
            <person name="Hacquard S."/>
        </authorList>
    </citation>
    <scope>NUCLEOTIDE SEQUENCE</scope>
    <source>
        <strain evidence="5">MPI-CAGE-AT-0016</strain>
    </source>
</reference>
<feature type="transmembrane region" description="Helical" evidence="3">
    <location>
        <begin position="65"/>
        <end position="90"/>
    </location>
</feature>
<keyword evidence="3" id="KW-0472">Membrane</keyword>
<evidence type="ECO:0000256" key="1">
    <source>
        <dbReference type="PROSITE-ProRule" id="PRU00175"/>
    </source>
</evidence>
<feature type="compositionally biased region" description="Polar residues" evidence="2">
    <location>
        <begin position="185"/>
        <end position="207"/>
    </location>
</feature>
<keyword evidence="1" id="KW-0479">Metal-binding</keyword>
<accession>A0A8K0TNS0</accession>
<name>A0A8K0TNS0_9PEZI</name>
<keyword evidence="3" id="KW-1133">Transmembrane helix</keyword>
<dbReference type="Proteomes" id="UP000813385">
    <property type="component" value="Unassembled WGS sequence"/>
</dbReference>
<dbReference type="PANTHER" id="PTHR22765:SF434">
    <property type="entry name" value="GB|AAD18119.1-RELATED"/>
    <property type="match status" value="1"/>
</dbReference>
<feature type="domain" description="RING-type" evidence="4">
    <location>
        <begin position="268"/>
        <end position="310"/>
    </location>
</feature>
<feature type="compositionally biased region" description="Low complexity" evidence="2">
    <location>
        <begin position="391"/>
        <end position="414"/>
    </location>
</feature>
<dbReference type="SMART" id="SM00184">
    <property type="entry name" value="RING"/>
    <property type="match status" value="1"/>
</dbReference>
<keyword evidence="6" id="KW-1185">Reference proteome</keyword>
<feature type="compositionally biased region" description="Polar residues" evidence="2">
    <location>
        <begin position="456"/>
        <end position="469"/>
    </location>
</feature>
<evidence type="ECO:0000313" key="6">
    <source>
        <dbReference type="Proteomes" id="UP000813385"/>
    </source>
</evidence>
<dbReference type="PANTHER" id="PTHR22765">
    <property type="entry name" value="RING FINGER AND PROTEASE ASSOCIATED DOMAIN-CONTAINING"/>
    <property type="match status" value="1"/>
</dbReference>
<dbReference type="OrthoDB" id="4849210at2759"/>
<dbReference type="Gene3D" id="3.30.40.10">
    <property type="entry name" value="Zinc/RING finger domain, C3HC4 (zinc finger)"/>
    <property type="match status" value="1"/>
</dbReference>
<feature type="region of interest" description="Disordered" evidence="2">
    <location>
        <begin position="365"/>
        <end position="420"/>
    </location>
</feature>
<dbReference type="Pfam" id="PF13639">
    <property type="entry name" value="zf-RING_2"/>
    <property type="match status" value="1"/>
</dbReference>
<keyword evidence="3" id="KW-0812">Transmembrane</keyword>
<dbReference type="PROSITE" id="PS50089">
    <property type="entry name" value="ZF_RING_2"/>
    <property type="match status" value="1"/>
</dbReference>
<feature type="compositionally biased region" description="Low complexity" evidence="2">
    <location>
        <begin position="214"/>
        <end position="228"/>
    </location>
</feature>
<feature type="region of interest" description="Disordered" evidence="2">
    <location>
        <begin position="176"/>
        <end position="260"/>
    </location>
</feature>
<dbReference type="GO" id="GO:0061630">
    <property type="term" value="F:ubiquitin protein ligase activity"/>
    <property type="evidence" value="ECO:0007669"/>
    <property type="project" value="TreeGrafter"/>
</dbReference>
<dbReference type="CDD" id="cd16473">
    <property type="entry name" value="RING-H2_RNF103"/>
    <property type="match status" value="1"/>
</dbReference>
<dbReference type="InterPro" id="IPR051826">
    <property type="entry name" value="E3_ubiquitin-ligase_domain"/>
</dbReference>
<dbReference type="FunFam" id="3.30.40.10:FF:000539">
    <property type="entry name" value="Ring finger domain protein"/>
    <property type="match status" value="1"/>
</dbReference>
<keyword evidence="1" id="KW-0863">Zinc-finger</keyword>
<evidence type="ECO:0000259" key="4">
    <source>
        <dbReference type="PROSITE" id="PS50089"/>
    </source>
</evidence>
<dbReference type="InterPro" id="IPR013083">
    <property type="entry name" value="Znf_RING/FYVE/PHD"/>
</dbReference>
<feature type="compositionally biased region" description="Polar residues" evidence="2">
    <location>
        <begin position="229"/>
        <end position="238"/>
    </location>
</feature>
<dbReference type="GO" id="GO:0006511">
    <property type="term" value="P:ubiquitin-dependent protein catabolic process"/>
    <property type="evidence" value="ECO:0007669"/>
    <property type="project" value="TreeGrafter"/>
</dbReference>
<keyword evidence="1" id="KW-0862">Zinc</keyword>
<evidence type="ECO:0000313" key="5">
    <source>
        <dbReference type="EMBL" id="KAH7375668.1"/>
    </source>
</evidence>
<feature type="compositionally biased region" description="Low complexity" evidence="2">
    <location>
        <begin position="27"/>
        <end position="43"/>
    </location>
</feature>
<sequence length="480" mass="51503">MAFIDADAAYVVARQATATALSSAIDSISSSLSTPTPSSTRTPSGPPSPAPTEQNQGQNNNSNPLLFFVALGFGVVFTNLWIIVGVKYCFRYNARNRQMRMNEDGEPMPLEAMPRPHRRRREKKLMTMDEVNEKFPMMKYKNWVLERAKDGLPTAGGVSAPPSRAGSVRSVEGIVPAIAPEEPSRNQATADSSAPKTEQPANATQKPLTEKPADGQQPAAATTAAQDASNPQQPQLQRVRSDEDDDEDDEHINAAVPPEMLGTSGDTCAICIDTLEDDDDVRGLTCGHAFHAVCVDPWLTSRRACCPLCKADYYTPKPRPVPENDPNNPAVALDRNGNPISMPNAPPATWYNLRGARLGFGNRIGGFMSSDTRARNARSNRRRRADDQEGAPAQEDAVVAAPAAAPAVQPHVSAEANSAAPRRGLGNLAFWRRERNGNVDNQGPQEVATASGAIVTPSQLEAGQQQTSAPAAPANTEVVR</sequence>
<gene>
    <name evidence="5" type="ORF">B0T11DRAFT_11713</name>
</gene>
<evidence type="ECO:0000256" key="3">
    <source>
        <dbReference type="SAM" id="Phobius"/>
    </source>
</evidence>
<proteinExistence type="predicted"/>
<dbReference type="EMBL" id="JAGPXD010000001">
    <property type="protein sequence ID" value="KAH7375668.1"/>
    <property type="molecule type" value="Genomic_DNA"/>
</dbReference>
<feature type="region of interest" description="Disordered" evidence="2">
    <location>
        <begin position="436"/>
        <end position="480"/>
    </location>
</feature>